<proteinExistence type="predicted"/>
<sequence length="73" mass="8487">MEWSTVTIVQLCREYSCLRTKRTKNLKGRLRRHMLLSANMRAKSHLCNPDCAVEVDIDDGYLPDPDLPFAHQK</sequence>
<dbReference type="AlphaFoldDB" id="A0A8R1IA97"/>
<dbReference type="Proteomes" id="UP000005237">
    <property type="component" value="Unassembled WGS sequence"/>
</dbReference>
<evidence type="ECO:0000313" key="2">
    <source>
        <dbReference type="Proteomes" id="UP000005237"/>
    </source>
</evidence>
<name>A0A8R1IA97_CAEJA</name>
<protein>
    <submittedName>
        <fullName evidence="1">Uncharacterized protein</fullName>
    </submittedName>
</protein>
<reference evidence="2" key="1">
    <citation type="submission" date="2010-08" db="EMBL/GenBank/DDBJ databases">
        <authorList>
            <consortium name="Caenorhabditis japonica Sequencing Consortium"/>
            <person name="Wilson R.K."/>
        </authorList>
    </citation>
    <scope>NUCLEOTIDE SEQUENCE [LARGE SCALE GENOMIC DNA]</scope>
    <source>
        <strain evidence="2">DF5081</strain>
    </source>
</reference>
<keyword evidence="2" id="KW-1185">Reference proteome</keyword>
<accession>A0A8R1IA97</accession>
<organism evidence="1 2">
    <name type="scientific">Caenorhabditis japonica</name>
    <dbReference type="NCBI Taxonomy" id="281687"/>
    <lineage>
        <taxon>Eukaryota</taxon>
        <taxon>Metazoa</taxon>
        <taxon>Ecdysozoa</taxon>
        <taxon>Nematoda</taxon>
        <taxon>Chromadorea</taxon>
        <taxon>Rhabditida</taxon>
        <taxon>Rhabditina</taxon>
        <taxon>Rhabditomorpha</taxon>
        <taxon>Rhabditoidea</taxon>
        <taxon>Rhabditidae</taxon>
        <taxon>Peloderinae</taxon>
        <taxon>Caenorhabditis</taxon>
    </lineage>
</organism>
<reference evidence="1" key="2">
    <citation type="submission" date="2022-06" db="UniProtKB">
        <authorList>
            <consortium name="EnsemblMetazoa"/>
        </authorList>
    </citation>
    <scope>IDENTIFICATION</scope>
    <source>
        <strain evidence="1">DF5081</strain>
    </source>
</reference>
<dbReference type="EnsemblMetazoa" id="CJA30723.1">
    <property type="protein sequence ID" value="CJA30723.1"/>
    <property type="gene ID" value="WBGene00206570"/>
</dbReference>
<evidence type="ECO:0000313" key="1">
    <source>
        <dbReference type="EnsemblMetazoa" id="CJA30723.1"/>
    </source>
</evidence>